<feature type="compositionally biased region" description="Polar residues" evidence="1">
    <location>
        <begin position="101"/>
        <end position="117"/>
    </location>
</feature>
<dbReference type="Proteomes" id="UP000887540">
    <property type="component" value="Unplaced"/>
</dbReference>
<feature type="compositionally biased region" description="Basic and acidic residues" evidence="1">
    <location>
        <begin position="175"/>
        <end position="191"/>
    </location>
</feature>
<proteinExistence type="predicted"/>
<feature type="region of interest" description="Disordered" evidence="1">
    <location>
        <begin position="13"/>
        <end position="200"/>
    </location>
</feature>
<protein>
    <submittedName>
        <fullName evidence="3">Uncharacterized protein</fullName>
    </submittedName>
</protein>
<evidence type="ECO:0000313" key="3">
    <source>
        <dbReference type="WBParaSite" id="ACRNAN_scaffold13767.g19418.t1"/>
    </source>
</evidence>
<keyword evidence="2" id="KW-1185">Reference proteome</keyword>
<organism evidence="2 3">
    <name type="scientific">Acrobeloides nanus</name>
    <dbReference type="NCBI Taxonomy" id="290746"/>
    <lineage>
        <taxon>Eukaryota</taxon>
        <taxon>Metazoa</taxon>
        <taxon>Ecdysozoa</taxon>
        <taxon>Nematoda</taxon>
        <taxon>Chromadorea</taxon>
        <taxon>Rhabditida</taxon>
        <taxon>Tylenchina</taxon>
        <taxon>Cephalobomorpha</taxon>
        <taxon>Cephaloboidea</taxon>
        <taxon>Cephalobidae</taxon>
        <taxon>Acrobeloides</taxon>
    </lineage>
</organism>
<evidence type="ECO:0000256" key="1">
    <source>
        <dbReference type="SAM" id="MobiDB-lite"/>
    </source>
</evidence>
<dbReference type="WBParaSite" id="ACRNAN_scaffold13767.g19418.t1">
    <property type="protein sequence ID" value="ACRNAN_scaffold13767.g19418.t1"/>
    <property type="gene ID" value="ACRNAN_scaffold13767.g19418"/>
</dbReference>
<sequence>MLYGLVYCDEVKGEKKNADASVQKKNSTEEKKEAGKLPIETSLNKPDAALEAKNTKPKSQELVDGKDKSKNPPEDKANSNQTAPQKPEEKVPNPNEKVLKSNETGPNLNETGPNLNATGPKIEQNKTDQKPEEKTAQATDTKKEPEKPKNEKNQEINKETDDKNNQEENDQEEKEGDKEQPAKEKGKDASTEKNVQTKVS</sequence>
<feature type="compositionally biased region" description="Basic and acidic residues" evidence="1">
    <location>
        <begin position="48"/>
        <end position="77"/>
    </location>
</feature>
<accession>A0A914CTB6</accession>
<evidence type="ECO:0000313" key="2">
    <source>
        <dbReference type="Proteomes" id="UP000887540"/>
    </source>
</evidence>
<dbReference type="AlphaFoldDB" id="A0A914CTB6"/>
<name>A0A914CTB6_9BILA</name>
<feature type="compositionally biased region" description="Basic and acidic residues" evidence="1">
    <location>
        <begin position="26"/>
        <end position="35"/>
    </location>
</feature>
<feature type="compositionally biased region" description="Basic and acidic residues" evidence="1">
    <location>
        <begin position="123"/>
        <end position="166"/>
    </location>
</feature>
<reference evidence="3" key="1">
    <citation type="submission" date="2022-11" db="UniProtKB">
        <authorList>
            <consortium name="WormBaseParasite"/>
        </authorList>
    </citation>
    <scope>IDENTIFICATION</scope>
</reference>